<comment type="subcellular location">
    <subcellularLocation>
        <location evidence="1">Cell membrane</location>
        <topology evidence="1">Multi-pass membrane protein</topology>
    </subcellularLocation>
</comment>
<dbReference type="GO" id="GO:0009103">
    <property type="term" value="P:lipopolysaccharide biosynthetic process"/>
    <property type="evidence" value="ECO:0007669"/>
    <property type="project" value="UniProtKB-ARBA"/>
</dbReference>
<evidence type="ECO:0000313" key="11">
    <source>
        <dbReference type="Proteomes" id="UP000287352"/>
    </source>
</evidence>
<feature type="transmembrane region" description="Helical" evidence="8">
    <location>
        <begin position="123"/>
        <end position="143"/>
    </location>
</feature>
<evidence type="ECO:0000256" key="1">
    <source>
        <dbReference type="ARBA" id="ARBA00004651"/>
    </source>
</evidence>
<feature type="domain" description="Glycosyltransferase RgtA/B/C/D-like" evidence="9">
    <location>
        <begin position="97"/>
        <end position="229"/>
    </location>
</feature>
<reference evidence="11" key="1">
    <citation type="submission" date="2018-12" db="EMBL/GenBank/DDBJ databases">
        <title>Tengunoibacter tsumagoiensis gen. nov., sp. nov., Dictyobacter kobayashii sp. nov., D. alpinus sp. nov., and D. joshuensis sp. nov. and description of Dictyobacteraceae fam. nov. within the order Ktedonobacterales isolated from Tengu-no-mugimeshi.</title>
        <authorList>
            <person name="Wang C.M."/>
            <person name="Zheng Y."/>
            <person name="Sakai Y."/>
            <person name="Toyoda A."/>
            <person name="Minakuchi Y."/>
            <person name="Abe K."/>
            <person name="Yokota A."/>
            <person name="Yabe S."/>
        </authorList>
    </citation>
    <scope>NUCLEOTIDE SEQUENCE [LARGE SCALE GENOMIC DNA]</scope>
    <source>
        <strain evidence="11">Uno3</strain>
    </source>
</reference>
<dbReference type="GO" id="GO:0005886">
    <property type="term" value="C:plasma membrane"/>
    <property type="evidence" value="ECO:0007669"/>
    <property type="project" value="UniProtKB-SubCell"/>
</dbReference>
<dbReference type="OrthoDB" id="138467at2"/>
<feature type="transmembrane region" description="Helical" evidence="8">
    <location>
        <begin position="436"/>
        <end position="457"/>
    </location>
</feature>
<keyword evidence="7 8" id="KW-0472">Membrane</keyword>
<evidence type="ECO:0000256" key="8">
    <source>
        <dbReference type="SAM" id="Phobius"/>
    </source>
</evidence>
<keyword evidence="2" id="KW-1003">Cell membrane</keyword>
<evidence type="ECO:0000256" key="4">
    <source>
        <dbReference type="ARBA" id="ARBA00022679"/>
    </source>
</evidence>
<dbReference type="InterPro" id="IPR038731">
    <property type="entry name" value="RgtA/B/C-like"/>
</dbReference>
<comment type="caution">
    <text evidence="10">The sequence shown here is derived from an EMBL/GenBank/DDBJ whole genome shotgun (WGS) entry which is preliminary data.</text>
</comment>
<feature type="transmembrane region" description="Helical" evidence="8">
    <location>
        <begin position="249"/>
        <end position="266"/>
    </location>
</feature>
<evidence type="ECO:0000256" key="5">
    <source>
        <dbReference type="ARBA" id="ARBA00022692"/>
    </source>
</evidence>
<evidence type="ECO:0000259" key="9">
    <source>
        <dbReference type="Pfam" id="PF13231"/>
    </source>
</evidence>
<feature type="transmembrane region" description="Helical" evidence="8">
    <location>
        <begin position="309"/>
        <end position="335"/>
    </location>
</feature>
<feature type="transmembrane region" description="Helical" evidence="8">
    <location>
        <begin position="219"/>
        <end position="237"/>
    </location>
</feature>
<keyword evidence="3" id="KW-0328">Glycosyltransferase</keyword>
<proteinExistence type="predicted"/>
<accession>A0A402A1T1</accession>
<feature type="transmembrane region" description="Helical" evidence="8">
    <location>
        <begin position="355"/>
        <end position="376"/>
    </location>
</feature>
<evidence type="ECO:0000313" key="10">
    <source>
        <dbReference type="EMBL" id="GCE13012.1"/>
    </source>
</evidence>
<evidence type="ECO:0000256" key="6">
    <source>
        <dbReference type="ARBA" id="ARBA00022989"/>
    </source>
</evidence>
<feature type="transmembrane region" description="Helical" evidence="8">
    <location>
        <begin position="197"/>
        <end position="213"/>
    </location>
</feature>
<evidence type="ECO:0000256" key="7">
    <source>
        <dbReference type="ARBA" id="ARBA00023136"/>
    </source>
</evidence>
<dbReference type="PANTHER" id="PTHR33908">
    <property type="entry name" value="MANNOSYLTRANSFERASE YKCB-RELATED"/>
    <property type="match status" value="1"/>
</dbReference>
<dbReference type="PANTHER" id="PTHR33908:SF3">
    <property type="entry name" value="UNDECAPRENYL PHOSPHATE-ALPHA-4-AMINO-4-DEOXY-L-ARABINOSE ARABINOSYL TRANSFERASE"/>
    <property type="match status" value="1"/>
</dbReference>
<keyword evidence="6 8" id="KW-1133">Transmembrane helix</keyword>
<keyword evidence="5 8" id="KW-0812">Transmembrane</keyword>
<keyword evidence="11" id="KW-1185">Reference proteome</keyword>
<dbReference type="Proteomes" id="UP000287352">
    <property type="component" value="Unassembled WGS sequence"/>
</dbReference>
<name>A0A402A1T1_9CHLR</name>
<keyword evidence="4" id="KW-0808">Transferase</keyword>
<sequence length="603" mass="67790">MQSSRLDPVTIVDQPPGTKLTSHVTRQTPVFFRPLLQIFSCLVLFFAAFLPRFFLAQRLDVVTDEVVYITGGKIYLPLLTHLPASLTSPLWVYNNEHPPLVKFLIGLSMRINTLSGQPLGDLLAARLPSIIMGTVLVVAVYWLGRAPFGHLVSFTAALCLAFSPWLAYFSALAYLDTTMMVLISIAYLLLWHALRRPWLYLVTGILLGLGVASKYPAAFIIPGMVAFLAYYFLALRPRLPQDQQPLTPWRWWGGAILLSFITFFAVDPTIWPNPYQRIANSFGFEWMHSMHGHSTFLAGSYASHMPHWAVLYIVIAKLSVFVTIPALLFVFVALVQLIRFHLHATTIHVSEATSLSFLCIWLFSTLFMFSLLNIVVGTHYDLPTTPAIVIAGSMGLTYLLRYRRGSFVLPSLPFVKNLPASPGEQRRWRQVSGKTGIQVVLLLCLTMLPHLIGLITVPAAEGYTSELFPGENASLQVAYPGYRDGLQWIAAHAQQRHPRVGLVALPYTLTDKGYGVSWYSYNKDLTSRFQIHEVHPNDTSFNEDYLIWPMHLVQRGYAIPADWDAQVIHLVTGGRTIYCYIVTHRPQTSGSHHPSQPQRGGYH</sequence>
<dbReference type="EMBL" id="BIFR01000001">
    <property type="protein sequence ID" value="GCE13012.1"/>
    <property type="molecule type" value="Genomic_DNA"/>
</dbReference>
<evidence type="ECO:0000256" key="2">
    <source>
        <dbReference type="ARBA" id="ARBA00022475"/>
    </source>
</evidence>
<feature type="transmembrane region" description="Helical" evidence="8">
    <location>
        <begin position="382"/>
        <end position="400"/>
    </location>
</feature>
<organism evidence="10 11">
    <name type="scientific">Tengunoibacter tsumagoiensis</name>
    <dbReference type="NCBI Taxonomy" id="2014871"/>
    <lineage>
        <taxon>Bacteria</taxon>
        <taxon>Bacillati</taxon>
        <taxon>Chloroflexota</taxon>
        <taxon>Ktedonobacteria</taxon>
        <taxon>Ktedonobacterales</taxon>
        <taxon>Dictyobacteraceae</taxon>
        <taxon>Tengunoibacter</taxon>
    </lineage>
</organism>
<dbReference type="InterPro" id="IPR050297">
    <property type="entry name" value="LipidA_mod_glycosyltrf_83"/>
</dbReference>
<feature type="transmembrane region" description="Helical" evidence="8">
    <location>
        <begin position="172"/>
        <end position="190"/>
    </location>
</feature>
<feature type="transmembrane region" description="Helical" evidence="8">
    <location>
        <begin position="35"/>
        <end position="54"/>
    </location>
</feature>
<feature type="transmembrane region" description="Helical" evidence="8">
    <location>
        <begin position="148"/>
        <end position="166"/>
    </location>
</feature>
<evidence type="ECO:0000256" key="3">
    <source>
        <dbReference type="ARBA" id="ARBA00022676"/>
    </source>
</evidence>
<dbReference type="GO" id="GO:0016763">
    <property type="term" value="F:pentosyltransferase activity"/>
    <property type="evidence" value="ECO:0007669"/>
    <property type="project" value="TreeGrafter"/>
</dbReference>
<dbReference type="GO" id="GO:0010041">
    <property type="term" value="P:response to iron(III) ion"/>
    <property type="evidence" value="ECO:0007669"/>
    <property type="project" value="TreeGrafter"/>
</dbReference>
<protein>
    <recommendedName>
        <fullName evidence="9">Glycosyltransferase RgtA/B/C/D-like domain-containing protein</fullName>
    </recommendedName>
</protein>
<dbReference type="AlphaFoldDB" id="A0A402A1T1"/>
<dbReference type="Pfam" id="PF13231">
    <property type="entry name" value="PMT_2"/>
    <property type="match status" value="1"/>
</dbReference>
<gene>
    <name evidence="10" type="ORF">KTT_28710</name>
</gene>
<dbReference type="RefSeq" id="WP_126580579.1">
    <property type="nucleotide sequence ID" value="NZ_BIFR01000001.1"/>
</dbReference>